<name>A0ABT0XN08_9BACI</name>
<dbReference type="SUPFAM" id="SSF55811">
    <property type="entry name" value="Nudix"/>
    <property type="match status" value="1"/>
</dbReference>
<dbReference type="InterPro" id="IPR015797">
    <property type="entry name" value="NUDIX_hydrolase-like_dom_sf"/>
</dbReference>
<reference evidence="1" key="1">
    <citation type="submission" date="2022-06" db="EMBL/GenBank/DDBJ databases">
        <title>Alkalicoccobacillus porphyridii sp. nov., isolated from a marine red alga, Porphyridium purpureum and reclassification of Shouchella plakortidis and Shouchella gibsonii as Alkalicoccobacillus plakortidis comb. nov. and Alkalicoccobacillus gibsonii comb. nov.</title>
        <authorList>
            <person name="Kim K.H."/>
            <person name="Lee J.K."/>
            <person name="Han D.M."/>
            <person name="Baek J.H."/>
            <person name="Jeon C.O."/>
        </authorList>
    </citation>
    <scope>NUCLEOTIDE SEQUENCE</scope>
    <source>
        <strain evidence="1">DSM 19153</strain>
    </source>
</reference>
<organism evidence="1 2">
    <name type="scientific">Alkalicoccobacillus plakortidis</name>
    <dbReference type="NCBI Taxonomy" id="444060"/>
    <lineage>
        <taxon>Bacteria</taxon>
        <taxon>Bacillati</taxon>
        <taxon>Bacillota</taxon>
        <taxon>Bacilli</taxon>
        <taxon>Bacillales</taxon>
        <taxon>Bacillaceae</taxon>
        <taxon>Alkalicoccobacillus</taxon>
    </lineage>
</organism>
<sequence length="212" mass="24423">METEELRIFNKQGETIGVKPRSIVHEHGFWHETFHCWMIGSINNTYYVDLQFRSPDKKDFPSKFDISAAGHLLSHESKKDGVRELHEEIGIKATFDELISVGTLSDTITTATMIDNEFCHVFLYSELPKRMDEYQVQTEEVGGMFRVPWSTFKKVLNDPEYSVVTDGFLIKTDQTIQFSTQPLTKNNLVPHSDSYFQTLIKAVDLYIATSQE</sequence>
<dbReference type="Proteomes" id="UP001203665">
    <property type="component" value="Unassembled WGS sequence"/>
</dbReference>
<dbReference type="CDD" id="cd04692">
    <property type="entry name" value="NUDIX_Hydrolase"/>
    <property type="match status" value="1"/>
</dbReference>
<dbReference type="PANTHER" id="PTHR10885">
    <property type="entry name" value="ISOPENTENYL-DIPHOSPHATE DELTA-ISOMERASE"/>
    <property type="match status" value="1"/>
</dbReference>
<dbReference type="Gene3D" id="3.90.79.10">
    <property type="entry name" value="Nucleoside Triphosphate Pyrophosphohydrolase"/>
    <property type="match status" value="1"/>
</dbReference>
<keyword evidence="2" id="KW-1185">Reference proteome</keyword>
<dbReference type="GO" id="GO:0016787">
    <property type="term" value="F:hydrolase activity"/>
    <property type="evidence" value="ECO:0007669"/>
    <property type="project" value="UniProtKB-KW"/>
</dbReference>
<keyword evidence="1" id="KW-0378">Hydrolase</keyword>
<evidence type="ECO:0000313" key="1">
    <source>
        <dbReference type="EMBL" id="MCM2677100.1"/>
    </source>
</evidence>
<accession>A0ABT0XN08</accession>
<evidence type="ECO:0000313" key="2">
    <source>
        <dbReference type="Proteomes" id="UP001203665"/>
    </source>
</evidence>
<comment type="caution">
    <text evidence="1">The sequence shown here is derived from an EMBL/GenBank/DDBJ whole genome shotgun (WGS) entry which is preliminary data.</text>
</comment>
<dbReference type="RefSeq" id="WP_251610553.1">
    <property type="nucleotide sequence ID" value="NZ_JAMQJY010000003.1"/>
</dbReference>
<protein>
    <submittedName>
        <fullName evidence="1">NUDIX hydrolase</fullName>
    </submittedName>
</protein>
<proteinExistence type="predicted"/>
<dbReference type="PANTHER" id="PTHR10885:SF0">
    <property type="entry name" value="ISOPENTENYL-DIPHOSPHATE DELTA-ISOMERASE"/>
    <property type="match status" value="1"/>
</dbReference>
<gene>
    <name evidence="1" type="ORF">NDM98_17810</name>
</gene>
<dbReference type="EMBL" id="JAMQJY010000003">
    <property type="protein sequence ID" value="MCM2677100.1"/>
    <property type="molecule type" value="Genomic_DNA"/>
</dbReference>